<dbReference type="AlphaFoldDB" id="B8LKD2"/>
<keyword evidence="3" id="KW-0503">Monooxygenase</keyword>
<dbReference type="GO" id="GO:0004497">
    <property type="term" value="F:monooxygenase activity"/>
    <property type="evidence" value="ECO:0007669"/>
    <property type="project" value="UniProtKB-KW"/>
</dbReference>
<feature type="binding site" description="axial binding residue" evidence="2">
    <location>
        <position position="378"/>
    </location>
    <ligand>
        <name>heme</name>
        <dbReference type="ChEBI" id="CHEBI:30413"/>
    </ligand>
    <ligandPart>
        <name>Fe</name>
        <dbReference type="ChEBI" id="CHEBI:18248"/>
    </ligandPart>
</feature>
<keyword evidence="3" id="KW-0560">Oxidoreductase</keyword>
<sequence length="441" mass="50283">MTVSLGMKTTVVASSSAMAKEVLKTHDHILSGRNLIQAAKALSHYKTSIVFGQYGSHWRMLRRVSVNELFSVERLEALQHHRRDQVNRMIHQIFEDAVKGKCVDIGHAAFQSSFNLLGRMVFGKDVFDSQFARASQELKDALSKVMVLYATPNLADFFPCLQFLDPQGVYRNTEINFKKMYDVMDKFIEDRLVTRSGESRDRSYSEKDMLDVLLEKRSDEFTLDHIRGYLTDIFGAGSDTTATTIEWAMTELIRNPEKMKRVQAELEEVVGRERMVEESDTERLPYLRAVVKEVLRLHPAAPFLIPHRADNRCEIAGFVIPKHTQIIVNVWAIGRDASIWKEPLKFIPERFIDKETSGVDFKGQNFELIPFGAGRRMCVGLPLATRMVHLLLASLLHSFEWAPPQGISADQVDMSDRFGLTLVKAVPLEAIPTPRLSFEMY</sequence>
<reference evidence="4" key="1">
    <citation type="submission" date="2007-06" db="EMBL/GenBank/DDBJ databases">
        <title>Full length cDNA sequences from Sitka Spruce (Picea sitchensis).</title>
        <authorList>
            <person name="Ralph S.G."/>
            <person name="Chun H.E."/>
            <person name="Liao N."/>
            <person name="Ali J."/>
            <person name="Reid K."/>
            <person name="Kolosova N."/>
            <person name="Cooper N."/>
            <person name="Cullis C."/>
            <person name="Jancsik S."/>
            <person name="Moore R."/>
            <person name="Mayo M."/>
            <person name="Wagner S."/>
            <person name="Holt R.A."/>
            <person name="Jones S.J.M."/>
            <person name="Marra M.A."/>
            <person name="Ritland C.E."/>
            <person name="Ritland K."/>
            <person name="Bohlmann J."/>
        </authorList>
    </citation>
    <scope>NUCLEOTIDE SEQUENCE</scope>
    <source>
        <tissue evidence="4">Green portion of the leader tissue</tissue>
    </source>
</reference>
<comment type="similarity">
    <text evidence="1 3">Belongs to the cytochrome P450 family.</text>
</comment>
<dbReference type="PANTHER" id="PTHR47950:SF44">
    <property type="entry name" value="CYTOCHROME P450, FAMILY 76, SUBFAMILY C, POLYPEPTIDE 5-RELATED"/>
    <property type="match status" value="1"/>
</dbReference>
<dbReference type="PROSITE" id="PS00086">
    <property type="entry name" value="CYTOCHROME_P450"/>
    <property type="match status" value="1"/>
</dbReference>
<name>B8LKD2_PICSI</name>
<proteinExistence type="evidence at transcript level"/>
<evidence type="ECO:0000313" key="4">
    <source>
        <dbReference type="EMBL" id="ABR16112.1"/>
    </source>
</evidence>
<dbReference type="CDD" id="cd11073">
    <property type="entry name" value="CYP76-like"/>
    <property type="match status" value="1"/>
</dbReference>
<keyword evidence="2 3" id="KW-0479">Metal-binding</keyword>
<dbReference type="Gene3D" id="1.10.630.10">
    <property type="entry name" value="Cytochrome P450"/>
    <property type="match status" value="1"/>
</dbReference>
<dbReference type="GO" id="GO:0016705">
    <property type="term" value="F:oxidoreductase activity, acting on paired donors, with incorporation or reduction of molecular oxygen"/>
    <property type="evidence" value="ECO:0007669"/>
    <property type="project" value="InterPro"/>
</dbReference>
<dbReference type="EMBL" id="EF676193">
    <property type="protein sequence ID" value="ABR16112.1"/>
    <property type="molecule type" value="mRNA"/>
</dbReference>
<dbReference type="PANTHER" id="PTHR47950">
    <property type="entry name" value="CYTOCHROME P450, FAMILY 76, SUBFAMILY C, POLYPEPTIDE 5-RELATED"/>
    <property type="match status" value="1"/>
</dbReference>
<dbReference type="InterPro" id="IPR002401">
    <property type="entry name" value="Cyt_P450_E_grp-I"/>
</dbReference>
<keyword evidence="2 3" id="KW-0408">Iron</keyword>
<dbReference type="InterPro" id="IPR036396">
    <property type="entry name" value="Cyt_P450_sf"/>
</dbReference>
<dbReference type="PRINTS" id="PR00463">
    <property type="entry name" value="EP450I"/>
</dbReference>
<dbReference type="Pfam" id="PF00067">
    <property type="entry name" value="p450"/>
    <property type="match status" value="1"/>
</dbReference>
<dbReference type="PRINTS" id="PR00385">
    <property type="entry name" value="P450"/>
</dbReference>
<dbReference type="GO" id="GO:0005506">
    <property type="term" value="F:iron ion binding"/>
    <property type="evidence" value="ECO:0007669"/>
    <property type="project" value="InterPro"/>
</dbReference>
<dbReference type="InterPro" id="IPR001128">
    <property type="entry name" value="Cyt_P450"/>
</dbReference>
<keyword evidence="2 3" id="KW-0349">Heme</keyword>
<evidence type="ECO:0000256" key="2">
    <source>
        <dbReference type="PIRSR" id="PIRSR602401-1"/>
    </source>
</evidence>
<evidence type="ECO:0000256" key="3">
    <source>
        <dbReference type="RuleBase" id="RU000461"/>
    </source>
</evidence>
<dbReference type="SUPFAM" id="SSF48264">
    <property type="entry name" value="Cytochrome P450"/>
    <property type="match status" value="1"/>
</dbReference>
<evidence type="ECO:0000256" key="1">
    <source>
        <dbReference type="ARBA" id="ARBA00010617"/>
    </source>
</evidence>
<dbReference type="FunFam" id="1.10.630.10:FF:000163">
    <property type="entry name" value="Geraniol 8-hydroxylase"/>
    <property type="match status" value="1"/>
</dbReference>
<evidence type="ECO:0008006" key="5">
    <source>
        <dbReference type="Google" id="ProtNLM"/>
    </source>
</evidence>
<dbReference type="GO" id="GO:0020037">
    <property type="term" value="F:heme binding"/>
    <property type="evidence" value="ECO:0007669"/>
    <property type="project" value="InterPro"/>
</dbReference>
<accession>B8LKD2</accession>
<protein>
    <recommendedName>
        <fullName evidence="5">Cytochrome P450</fullName>
    </recommendedName>
</protein>
<dbReference type="InterPro" id="IPR017972">
    <property type="entry name" value="Cyt_P450_CS"/>
</dbReference>
<comment type="cofactor">
    <cofactor evidence="2">
        <name>heme</name>
        <dbReference type="ChEBI" id="CHEBI:30413"/>
    </cofactor>
</comment>
<organism evidence="4">
    <name type="scientific">Picea sitchensis</name>
    <name type="common">Sitka spruce</name>
    <name type="synonym">Pinus sitchensis</name>
    <dbReference type="NCBI Taxonomy" id="3332"/>
    <lineage>
        <taxon>Eukaryota</taxon>
        <taxon>Viridiplantae</taxon>
        <taxon>Streptophyta</taxon>
        <taxon>Embryophyta</taxon>
        <taxon>Tracheophyta</taxon>
        <taxon>Spermatophyta</taxon>
        <taxon>Pinopsida</taxon>
        <taxon>Pinidae</taxon>
        <taxon>Conifers I</taxon>
        <taxon>Pinales</taxon>
        <taxon>Pinaceae</taxon>
        <taxon>Picea</taxon>
    </lineage>
</organism>